<accession>A0A3S1DVD9</accession>
<comment type="caution">
    <text evidence="2">The sequence shown here is derived from an EMBL/GenBank/DDBJ whole genome shotgun (WGS) entry which is preliminary data.</text>
</comment>
<dbReference type="AlphaFoldDB" id="A0A3S1DVD9"/>
<dbReference type="RefSeq" id="WP_127200305.1">
    <property type="nucleotide sequence ID" value="NZ_RZNX01000008.1"/>
</dbReference>
<keyword evidence="1" id="KW-0472">Membrane</keyword>
<sequence>MTIPNISDISVQMFVTVFFFLLIIAPLFSLGALRLFQSRKKAGFTLIGAGVVGYLIFMLVINLIT</sequence>
<keyword evidence="3" id="KW-1185">Reference proteome</keyword>
<feature type="transmembrane region" description="Helical" evidence="1">
    <location>
        <begin position="12"/>
        <end position="36"/>
    </location>
</feature>
<keyword evidence="1" id="KW-0812">Transmembrane</keyword>
<dbReference type="OrthoDB" id="2680550at2"/>
<gene>
    <name evidence="2" type="ORF">EJP77_16250</name>
</gene>
<proteinExistence type="predicted"/>
<feature type="transmembrane region" description="Helical" evidence="1">
    <location>
        <begin position="43"/>
        <end position="64"/>
    </location>
</feature>
<reference evidence="2 3" key="1">
    <citation type="submission" date="2018-12" db="EMBL/GenBank/DDBJ databases">
        <authorList>
            <person name="Sun L."/>
            <person name="Chen Z."/>
        </authorList>
    </citation>
    <scope>NUCLEOTIDE SEQUENCE [LARGE SCALE GENOMIC DNA]</scope>
    <source>
        <strain evidence="2 3">3-5-3</strain>
    </source>
</reference>
<evidence type="ECO:0000313" key="3">
    <source>
        <dbReference type="Proteomes" id="UP000272464"/>
    </source>
</evidence>
<keyword evidence="1" id="KW-1133">Transmembrane helix</keyword>
<protein>
    <submittedName>
        <fullName evidence="2">Uncharacterized protein</fullName>
    </submittedName>
</protein>
<evidence type="ECO:0000313" key="2">
    <source>
        <dbReference type="EMBL" id="RUT28957.1"/>
    </source>
</evidence>
<name>A0A3S1DVD9_9BACL</name>
<evidence type="ECO:0000256" key="1">
    <source>
        <dbReference type="SAM" id="Phobius"/>
    </source>
</evidence>
<organism evidence="2 3">
    <name type="scientific">Paenibacillus zeisoli</name>
    <dbReference type="NCBI Taxonomy" id="2496267"/>
    <lineage>
        <taxon>Bacteria</taxon>
        <taxon>Bacillati</taxon>
        <taxon>Bacillota</taxon>
        <taxon>Bacilli</taxon>
        <taxon>Bacillales</taxon>
        <taxon>Paenibacillaceae</taxon>
        <taxon>Paenibacillus</taxon>
    </lineage>
</organism>
<dbReference type="EMBL" id="RZNX01000008">
    <property type="protein sequence ID" value="RUT28957.1"/>
    <property type="molecule type" value="Genomic_DNA"/>
</dbReference>
<dbReference type="Proteomes" id="UP000272464">
    <property type="component" value="Unassembled WGS sequence"/>
</dbReference>